<organism evidence="7 9">
    <name type="scientific">Borrelia miyamotoi</name>
    <dbReference type="NCBI Taxonomy" id="47466"/>
    <lineage>
        <taxon>Bacteria</taxon>
        <taxon>Pseudomonadati</taxon>
        <taxon>Spirochaetota</taxon>
        <taxon>Spirochaetia</taxon>
        <taxon>Spirochaetales</taxon>
        <taxon>Borreliaceae</taxon>
        <taxon>Borrelia</taxon>
    </lineage>
</organism>
<evidence type="ECO:0000313" key="6">
    <source>
        <dbReference type="EMBL" id="ATQ16397.2"/>
    </source>
</evidence>
<evidence type="ECO:0000313" key="8">
    <source>
        <dbReference type="Proteomes" id="UP000230633"/>
    </source>
</evidence>
<keyword evidence="4" id="KW-0472">Membrane</keyword>
<dbReference type="AlphaFoldDB" id="A0AAP9CG45"/>
<protein>
    <submittedName>
        <fullName evidence="7">TolC family protein</fullName>
    </submittedName>
</protein>
<dbReference type="GO" id="GO:0015562">
    <property type="term" value="F:efflux transmembrane transporter activity"/>
    <property type="evidence" value="ECO:0007669"/>
    <property type="project" value="InterPro"/>
</dbReference>
<keyword evidence="3" id="KW-0812">Transmembrane</keyword>
<reference evidence="9" key="1">
    <citation type="submission" date="2019-03" db="EMBL/GenBank/DDBJ databases">
        <title>Whole genome sequencing of Borrelia miyamotoi strains isolated at the Russian territory.</title>
        <authorList>
            <person name="Kuleshov K.V."/>
            <person name="Platonov A.E."/>
            <person name="Goptar I.A."/>
            <person name="Shipulin G.A."/>
            <person name="Markelov M.L."/>
            <person name="Koetsveld J."/>
            <person name="Kolyasnikova N.M."/>
            <person name="Sarksyan D.S."/>
            <person name="Toporkova M.G."/>
            <person name="Hovius J.W."/>
        </authorList>
    </citation>
    <scope>NUCLEOTIDE SEQUENCE [LARGE SCALE GENOMIC DNA]</scope>
    <source>
        <strain evidence="6 8">Yekat-1</strain>
        <strain evidence="9">Yekat-76</strain>
    </source>
</reference>
<evidence type="ECO:0000256" key="5">
    <source>
        <dbReference type="ARBA" id="ARBA00023237"/>
    </source>
</evidence>
<gene>
    <name evidence="6" type="ORF">CNO13_03555</name>
    <name evidence="7" type="ORF">EZU67_03545</name>
</gene>
<evidence type="ECO:0000313" key="7">
    <source>
        <dbReference type="EMBL" id="QBK62375.2"/>
    </source>
</evidence>
<evidence type="ECO:0000256" key="1">
    <source>
        <dbReference type="ARBA" id="ARBA00004442"/>
    </source>
</evidence>
<reference evidence="7" key="2">
    <citation type="submission" date="2022-12" db="EMBL/GenBank/DDBJ databases">
        <title>Whole genome sequencing of Borrelia miyamotoi strains isolated at the Russian territory.</title>
        <authorList>
            <person name="Kuleshov K.V."/>
            <person name="Platonov A.E."/>
            <person name="Goptar I.A."/>
            <person name="Shipulin G.A."/>
            <person name="Markelov M.L."/>
            <person name="Koetsveld J."/>
            <person name="Kolyasnikova N.M."/>
            <person name="Sarksyan D.S."/>
            <person name="Toporkova M.G."/>
            <person name="Hovius J.W."/>
        </authorList>
    </citation>
    <scope>NUCLEOTIDE SEQUENCE</scope>
    <source>
        <strain evidence="7">Yekat-76</strain>
    </source>
</reference>
<evidence type="ECO:0000256" key="3">
    <source>
        <dbReference type="ARBA" id="ARBA00022692"/>
    </source>
</evidence>
<dbReference type="Gene3D" id="1.20.1600.10">
    <property type="entry name" value="Outer membrane efflux proteins (OEP)"/>
    <property type="match status" value="1"/>
</dbReference>
<dbReference type="PANTHER" id="PTHR30026">
    <property type="entry name" value="OUTER MEMBRANE PROTEIN TOLC"/>
    <property type="match status" value="1"/>
</dbReference>
<name>A0AAP9CG45_9SPIR</name>
<dbReference type="InterPro" id="IPR051906">
    <property type="entry name" value="TolC-like"/>
</dbReference>
<dbReference type="EMBL" id="CP024333">
    <property type="protein sequence ID" value="ATQ16397.2"/>
    <property type="molecule type" value="Genomic_DNA"/>
</dbReference>
<dbReference type="RefSeq" id="WP_051480306.1">
    <property type="nucleotide sequence ID" value="NZ_AP024371.1"/>
</dbReference>
<evidence type="ECO:0000256" key="2">
    <source>
        <dbReference type="ARBA" id="ARBA00022452"/>
    </source>
</evidence>
<comment type="subcellular location">
    <subcellularLocation>
        <location evidence="1">Cell outer membrane</location>
    </subcellularLocation>
</comment>
<keyword evidence="5" id="KW-0998">Cell outer membrane</keyword>
<dbReference type="GO" id="GO:1990281">
    <property type="term" value="C:efflux pump complex"/>
    <property type="evidence" value="ECO:0007669"/>
    <property type="project" value="TreeGrafter"/>
</dbReference>
<dbReference type="GO" id="GO:0009279">
    <property type="term" value="C:cell outer membrane"/>
    <property type="evidence" value="ECO:0007669"/>
    <property type="project" value="UniProtKB-SubCell"/>
</dbReference>
<dbReference type="Proteomes" id="UP000230633">
    <property type="component" value="Chromosome"/>
</dbReference>
<dbReference type="GO" id="GO:0015288">
    <property type="term" value="F:porin activity"/>
    <property type="evidence" value="ECO:0007669"/>
    <property type="project" value="TreeGrafter"/>
</dbReference>
<keyword evidence="2" id="KW-1134">Transmembrane beta strand</keyword>
<keyword evidence="8" id="KW-1185">Reference proteome</keyword>
<dbReference type="GeneID" id="75117855"/>
<dbReference type="SUPFAM" id="SSF56954">
    <property type="entry name" value="Outer membrane efflux proteins (OEP)"/>
    <property type="match status" value="1"/>
</dbReference>
<proteinExistence type="predicted"/>
<sequence length="430" mass="49391">MCSCKRVEVDIKRLIFILPFSFYAEVMQISAEDAVRMALKYGLDVQNAEYEEKIKKLHKDTSWNVFIPNLEISSSFSESSFAIPNLIGNAHWFLGFGFSANFSISASDFSKIKLAILNYEFAKFTKDKVIKGIKLNVLKMYNELIAFKNILEVLKSQLKNSRVKVEQARIAYNNGLISEIDYLDAKLKYSKFQPDLEQQIIEFERIKEKFKLLLGLDVFQDFETIGELSDEILDISLFDKVIDVNGSLEVRKLNGSAKIMKTMLNSLWLDTFLPKFSFSIYYGPGGIAFSNGLGNSSNQGFQFSLALTYSLNEILPFSKSFIGIWEQDYQLQILGNKIESKIRELKANIIQKRESIRLYKSILDNSKINLEMSKRNYHVAFKAFNAGTLDLLKLNDIEASYKQSDLQLIKDKLNYANIILEYRDLVSELD</sequence>
<accession>A0AAP9CG45</accession>
<dbReference type="EMBL" id="CP036557">
    <property type="protein sequence ID" value="QBK62375.2"/>
    <property type="molecule type" value="Genomic_DNA"/>
</dbReference>
<evidence type="ECO:0000256" key="4">
    <source>
        <dbReference type="ARBA" id="ARBA00023136"/>
    </source>
</evidence>
<dbReference type="Proteomes" id="UP000291995">
    <property type="component" value="Chromosome"/>
</dbReference>
<dbReference type="PANTHER" id="PTHR30026:SF20">
    <property type="entry name" value="OUTER MEMBRANE PROTEIN TOLC"/>
    <property type="match status" value="1"/>
</dbReference>
<evidence type="ECO:0000313" key="9">
    <source>
        <dbReference type="Proteomes" id="UP000291995"/>
    </source>
</evidence>